<organism evidence="1 2">
    <name type="scientific">Nocardioides oceani</name>
    <dbReference type="NCBI Taxonomy" id="3058369"/>
    <lineage>
        <taxon>Bacteria</taxon>
        <taxon>Bacillati</taxon>
        <taxon>Actinomycetota</taxon>
        <taxon>Actinomycetes</taxon>
        <taxon>Propionibacteriales</taxon>
        <taxon>Nocardioidaceae</taxon>
        <taxon>Nocardioides</taxon>
    </lineage>
</organism>
<reference evidence="1" key="1">
    <citation type="submission" date="2023-06" db="EMBL/GenBank/DDBJ databases">
        <title>Draft genome sequence of Nocardioides sp. SOB77.</title>
        <authorList>
            <person name="Zhang G."/>
        </authorList>
    </citation>
    <scope>NUCLEOTIDE SEQUENCE</scope>
    <source>
        <strain evidence="1">SOB77</strain>
    </source>
</reference>
<dbReference type="EMBL" id="JAUHJQ010000006">
    <property type="protein sequence ID" value="MDN4174415.1"/>
    <property type="molecule type" value="Genomic_DNA"/>
</dbReference>
<gene>
    <name evidence="1" type="ORF">QWY28_15735</name>
</gene>
<comment type="caution">
    <text evidence="1">The sequence shown here is derived from an EMBL/GenBank/DDBJ whole genome shotgun (WGS) entry which is preliminary data.</text>
</comment>
<proteinExistence type="predicted"/>
<keyword evidence="2" id="KW-1185">Reference proteome</keyword>
<name>A0ABT8FIQ0_9ACTN</name>
<dbReference type="Proteomes" id="UP001168620">
    <property type="component" value="Unassembled WGS sequence"/>
</dbReference>
<protein>
    <recommendedName>
        <fullName evidence="3">DUF2470 domain-containing protein</fullName>
    </recommendedName>
</protein>
<evidence type="ECO:0000313" key="2">
    <source>
        <dbReference type="Proteomes" id="UP001168620"/>
    </source>
</evidence>
<accession>A0ABT8FIQ0</accession>
<dbReference type="InterPro" id="IPR037119">
    <property type="entry name" value="Haem_oxidase_HugZ-like_sf"/>
</dbReference>
<evidence type="ECO:0008006" key="3">
    <source>
        <dbReference type="Google" id="ProtNLM"/>
    </source>
</evidence>
<dbReference type="RefSeq" id="WP_300953507.1">
    <property type="nucleotide sequence ID" value="NZ_JAUHJQ010000006.1"/>
</dbReference>
<evidence type="ECO:0000313" key="1">
    <source>
        <dbReference type="EMBL" id="MDN4174415.1"/>
    </source>
</evidence>
<sequence>MTVVPSSSVRHDPDGGAAAARSILSCPASVHLVVDGAPDVLEGAEAAGTGMQDCGGEPTFSTPLGSELAVVAAEGRRALLTVHSGLGRHGSPDRDATLALAGRLVVRGREVCECCGDPREVVALKPDLVALGRAGQPAERQLRVDVGRFRAPEHQLNRGYLQRSVEHANSHHQEELRRAVSSTTGAPMTDVVGVALADLRTDGVEVQWVGPHGADRTVLHFPRPARTTAELGDMLRRQLHHGMC</sequence>
<dbReference type="Gene3D" id="3.20.180.10">
    <property type="entry name" value="PNP-oxidase-like"/>
    <property type="match status" value="1"/>
</dbReference>